<evidence type="ECO:0000313" key="3">
    <source>
        <dbReference type="EMBL" id="OHT10685.1"/>
    </source>
</evidence>
<dbReference type="GeneID" id="94826460"/>
<dbReference type="AlphaFoldDB" id="A0A1J4KMS3"/>
<evidence type="ECO:0000256" key="1">
    <source>
        <dbReference type="SAM" id="Coils"/>
    </source>
</evidence>
<feature type="compositionally biased region" description="Acidic residues" evidence="2">
    <location>
        <begin position="276"/>
        <end position="286"/>
    </location>
</feature>
<dbReference type="Proteomes" id="UP000179807">
    <property type="component" value="Unassembled WGS sequence"/>
</dbReference>
<organism evidence="3 4">
    <name type="scientific">Tritrichomonas foetus</name>
    <dbReference type="NCBI Taxonomy" id="1144522"/>
    <lineage>
        <taxon>Eukaryota</taxon>
        <taxon>Metamonada</taxon>
        <taxon>Parabasalia</taxon>
        <taxon>Tritrichomonadida</taxon>
        <taxon>Tritrichomonadidae</taxon>
        <taxon>Tritrichomonas</taxon>
    </lineage>
</organism>
<reference evidence="3" key="1">
    <citation type="submission" date="2016-10" db="EMBL/GenBank/DDBJ databases">
        <authorList>
            <person name="Benchimol M."/>
            <person name="Almeida L.G."/>
            <person name="Vasconcelos A.T."/>
            <person name="Perreira-Neves A."/>
            <person name="Rosa I.A."/>
            <person name="Tasca T."/>
            <person name="Bogo M.R."/>
            <person name="de Souza W."/>
        </authorList>
    </citation>
    <scope>NUCLEOTIDE SEQUENCE [LARGE SCALE GENOMIC DNA]</scope>
    <source>
        <strain evidence="3">K</strain>
    </source>
</reference>
<dbReference type="VEuPathDB" id="TrichDB:TRFO_04202"/>
<dbReference type="RefSeq" id="XP_068363821.1">
    <property type="nucleotide sequence ID" value="XM_068491756.1"/>
</dbReference>
<name>A0A1J4KMS3_9EUKA</name>
<sequence>MSISSDCDFDSSSDDNELTASDRLNLLSSKSGLGLSADPTSLTIDDYQKLVTKHITSFGQQKKSNEIRPNIPTKGFVLDVDDDDYNKLVSQVKSNRKGKILLLDDASDKKKVLVIPTKSDSNLDNSLSDISFSENKIEDSEIGTISDKDLGNIVLKVDDFETPKNIDDDDNSDDEDLLAMNITFSITEGDVLSKSTSKSQESKKSNRIQFDEPKPEQNDFDLDDKELEEFLNMTFTTVQIKGENSFKRVSLINEDELDDEPSVSESRGGDTGDMTEATESEISNDEEEIDTKGCIGLLLDFPKRSFENVKNSLNTMDDPLSITIFNVSDGDDRQNILVLPQLDGSLQTTTTYSKALNPKNRNDDFLDSFVNDAKCIQKIYTRGEITNCVKSNLEKLLPYSFNLKDYVRYPLERVILKINKKKVKATPVFVTAPTHLLERKPSMNLPANPLVPHRQRQSTFEIDLTEIDDKGVKIYIDDPVSSESPIFSDVHQLVNDINRQLTYSLECKREELINTATELKKLSNHQTVNDETRIMQLEKEHKKEAERHQARINEIKQQILATRIAKNKAKILSEYEKIDAQNKKKQEEISKRQLESCKSNKDEIEKKQSMIILAEERRKHLAQVFTQLKEPLNLIIDHLVDESVFVNNLLAHNRKVIVPDGSALKNGCIDDPSVLNEVLTELESAHIEICHQ</sequence>
<accession>A0A1J4KMS3</accession>
<gene>
    <name evidence="3" type="ORF">TRFO_04202</name>
</gene>
<keyword evidence="4" id="KW-1185">Reference proteome</keyword>
<comment type="caution">
    <text evidence="3">The sequence shown here is derived from an EMBL/GenBank/DDBJ whole genome shotgun (WGS) entry which is preliminary data.</text>
</comment>
<feature type="region of interest" description="Disordered" evidence="2">
    <location>
        <begin position="253"/>
        <end position="286"/>
    </location>
</feature>
<dbReference type="EMBL" id="MLAK01000605">
    <property type="protein sequence ID" value="OHT10685.1"/>
    <property type="molecule type" value="Genomic_DNA"/>
</dbReference>
<protein>
    <submittedName>
        <fullName evidence="3">Uncharacterized protein</fullName>
    </submittedName>
</protein>
<evidence type="ECO:0000313" key="4">
    <source>
        <dbReference type="Proteomes" id="UP000179807"/>
    </source>
</evidence>
<evidence type="ECO:0000256" key="2">
    <source>
        <dbReference type="SAM" id="MobiDB-lite"/>
    </source>
</evidence>
<feature type="coiled-coil region" evidence="1">
    <location>
        <begin position="538"/>
        <end position="588"/>
    </location>
</feature>
<feature type="compositionally biased region" description="Basic and acidic residues" evidence="2">
    <location>
        <begin position="200"/>
        <end position="217"/>
    </location>
</feature>
<feature type="region of interest" description="Disordered" evidence="2">
    <location>
        <begin position="191"/>
        <end position="220"/>
    </location>
</feature>
<keyword evidence="1" id="KW-0175">Coiled coil</keyword>
<feature type="compositionally biased region" description="Acidic residues" evidence="2">
    <location>
        <begin position="253"/>
        <end position="262"/>
    </location>
</feature>
<proteinExistence type="predicted"/>